<feature type="domain" description="G" evidence="2">
    <location>
        <begin position="55"/>
        <end position="182"/>
    </location>
</feature>
<keyword evidence="4" id="KW-1185">Reference proteome</keyword>
<keyword evidence="1" id="KW-0812">Transmembrane</keyword>
<evidence type="ECO:0000256" key="1">
    <source>
        <dbReference type="SAM" id="Phobius"/>
    </source>
</evidence>
<dbReference type="CDD" id="cd09912">
    <property type="entry name" value="DLP_2"/>
    <property type="match status" value="1"/>
</dbReference>
<dbReference type="PANTHER" id="PTHR43681">
    <property type="entry name" value="TRANSMEMBRANE GTPASE FZO"/>
    <property type="match status" value="1"/>
</dbReference>
<reference evidence="3 4" key="1">
    <citation type="journal article" date="2021" name="Int. J. Syst. Evol. Microbiol.">
        <title>Reticulibacter mediterranei gen. nov., sp. nov., within the new family Reticulibacteraceae fam. nov., and Ktedonospora formicarum gen. nov., sp. nov., Ktedonobacter robiniae sp. nov., Dictyobacter formicarum sp. nov. and Dictyobacter arantiisoli sp. nov., belonging to the class Ktedonobacteria.</title>
        <authorList>
            <person name="Yabe S."/>
            <person name="Zheng Y."/>
            <person name="Wang C.M."/>
            <person name="Sakai Y."/>
            <person name="Abe K."/>
            <person name="Yokota A."/>
            <person name="Donadio S."/>
            <person name="Cavaletti L."/>
            <person name="Monciardini P."/>
        </authorList>
    </citation>
    <scope>NUCLEOTIDE SEQUENCE [LARGE SCALE GENOMIC DNA]</scope>
    <source>
        <strain evidence="3 4">SOSP1-9</strain>
    </source>
</reference>
<dbReference type="RefSeq" id="WP_201366476.1">
    <property type="nucleotide sequence ID" value="NZ_BNJJ01000029.1"/>
</dbReference>
<protein>
    <submittedName>
        <fullName evidence="3">Dynamin</fullName>
    </submittedName>
</protein>
<dbReference type="Gene3D" id="3.40.50.300">
    <property type="entry name" value="P-loop containing nucleotide triphosphate hydrolases"/>
    <property type="match status" value="1"/>
</dbReference>
<sequence>MAKSILQERQRALLQQEKQLAIDLASCLENFEGGESYEKTLRQVTASLDDLFLLVIVGEFNAGKSACINALLHDEVLEEGVIPTTHQVTILRHGAEQSQHMLARDILEMDYPAEFLRDISIVDTPGVNAILLKHQRLTEEFVPRSDLILFVTSTDRPFTQSEKSFLERIRAWGKKVIFILNKIDLLRSPEELQKITTFIANNCQQLLGFRADIFPVSALLAQQARQAVGHQAVELWERSRFGKLEEYLFETLDAKERVRLKLLSPLGVMQRLLDQTRASVEERAKLLAEDARTVTNIEKQLTFYREDMERNFKHRLTEITNIVLEMRQRGDYFFEDTIRLRRILDLVQSERIRREFEHEVLGDSAARIEHAVQEMIDWMVEQEHHFWQNIMEYIDRRREVSLRRDDHMIGTVSRQFDYNRRLLLQSVSHTVTGVIQTYDQEAESTQLSQDMRNTVAQAVITGAGGIGLGALIVAFMGTLAADVTGIIAGLGLLLVGYGIIPLRRKQAKRAFDEKMMELQQGLTSAMSEQFRKELQNSINRIEDAIAPYTRFVRAEQQKTTEIQARISQLNDTITTIKNEIEKG</sequence>
<gene>
    <name evidence="3" type="ORF">KSZ_69380</name>
</gene>
<name>A0ABQ3VRN8_9CHLR</name>
<feature type="transmembrane region" description="Helical" evidence="1">
    <location>
        <begin position="455"/>
        <end position="477"/>
    </location>
</feature>
<accession>A0ABQ3VRN8</accession>
<dbReference type="InterPro" id="IPR006073">
    <property type="entry name" value="GTP-bd"/>
</dbReference>
<keyword evidence="1" id="KW-1133">Transmembrane helix</keyword>
<keyword evidence="1" id="KW-0472">Membrane</keyword>
<dbReference type="EMBL" id="BNJJ01000029">
    <property type="protein sequence ID" value="GHO88932.1"/>
    <property type="molecule type" value="Genomic_DNA"/>
</dbReference>
<dbReference type="PANTHER" id="PTHR43681:SF1">
    <property type="entry name" value="SARCALUMENIN"/>
    <property type="match status" value="1"/>
</dbReference>
<feature type="transmembrane region" description="Helical" evidence="1">
    <location>
        <begin position="483"/>
        <end position="500"/>
    </location>
</feature>
<evidence type="ECO:0000259" key="2">
    <source>
        <dbReference type="Pfam" id="PF01926"/>
    </source>
</evidence>
<dbReference type="Pfam" id="PF01926">
    <property type="entry name" value="MMR_HSR1"/>
    <property type="match status" value="1"/>
</dbReference>
<evidence type="ECO:0000313" key="4">
    <source>
        <dbReference type="Proteomes" id="UP000635565"/>
    </source>
</evidence>
<dbReference type="Proteomes" id="UP000635565">
    <property type="component" value="Unassembled WGS sequence"/>
</dbReference>
<proteinExistence type="predicted"/>
<evidence type="ECO:0000313" key="3">
    <source>
        <dbReference type="EMBL" id="GHO88932.1"/>
    </source>
</evidence>
<comment type="caution">
    <text evidence="3">The sequence shown here is derived from an EMBL/GenBank/DDBJ whole genome shotgun (WGS) entry which is preliminary data.</text>
</comment>
<dbReference type="InterPro" id="IPR051943">
    <property type="entry name" value="TRAFAC_Dynamin-like_GTPase"/>
</dbReference>
<dbReference type="SUPFAM" id="SSF52540">
    <property type="entry name" value="P-loop containing nucleoside triphosphate hydrolases"/>
    <property type="match status" value="1"/>
</dbReference>
<organism evidence="3 4">
    <name type="scientific">Dictyobacter formicarum</name>
    <dbReference type="NCBI Taxonomy" id="2778368"/>
    <lineage>
        <taxon>Bacteria</taxon>
        <taxon>Bacillati</taxon>
        <taxon>Chloroflexota</taxon>
        <taxon>Ktedonobacteria</taxon>
        <taxon>Ktedonobacterales</taxon>
        <taxon>Dictyobacteraceae</taxon>
        <taxon>Dictyobacter</taxon>
    </lineage>
</organism>
<dbReference type="InterPro" id="IPR027417">
    <property type="entry name" value="P-loop_NTPase"/>
</dbReference>